<evidence type="ECO:0000313" key="2">
    <source>
        <dbReference type="EMBL" id="AMC10068.1"/>
    </source>
</evidence>
<feature type="chain" id="PRO_5007066239" description="DUF4296 domain-containing protein" evidence="1">
    <location>
        <begin position="20"/>
        <end position="146"/>
    </location>
</feature>
<evidence type="ECO:0000313" key="3">
    <source>
        <dbReference type="Proteomes" id="UP000059672"/>
    </source>
</evidence>
<evidence type="ECO:0008006" key="4">
    <source>
        <dbReference type="Google" id="ProtNLM"/>
    </source>
</evidence>
<evidence type="ECO:0000256" key="1">
    <source>
        <dbReference type="SAM" id="SignalP"/>
    </source>
</evidence>
<protein>
    <recommendedName>
        <fullName evidence="4">DUF4296 domain-containing protein</fullName>
    </recommendedName>
</protein>
<keyword evidence="3" id="KW-1185">Reference proteome</keyword>
<dbReference type="STRING" id="1622118.Lupro_01825"/>
<dbReference type="EMBL" id="CP013355">
    <property type="protein sequence ID" value="AMC10068.1"/>
    <property type="molecule type" value="Genomic_DNA"/>
</dbReference>
<keyword evidence="1" id="KW-0732">Signal</keyword>
<reference evidence="2 3" key="2">
    <citation type="journal article" date="2016" name="Int. J. Syst. Evol. Microbiol.">
        <title>Lutibacter profundi sp. nov., isolated from a deep-sea hydrothermal system on the Arctic Mid-Ocean Ridge and emended description of the genus Lutibacter.</title>
        <authorList>
            <person name="Le Moine Bauer S."/>
            <person name="Roalkvam I."/>
            <person name="Steen I.H."/>
            <person name="Dahle H."/>
        </authorList>
    </citation>
    <scope>NUCLEOTIDE SEQUENCE [LARGE SCALE GENOMIC DNA]</scope>
    <source>
        <strain evidence="2 3">LP1</strain>
    </source>
</reference>
<dbReference type="AlphaFoldDB" id="A0A0X8G4U6"/>
<reference evidence="3" key="1">
    <citation type="submission" date="2015-12" db="EMBL/GenBank/DDBJ databases">
        <title>Complete genome sequence of Lutibacter profundus strain LP1.</title>
        <authorList>
            <person name="Wissuwa J."/>
            <person name="Le Moine Bauer S."/>
            <person name="Stokke R."/>
            <person name="Dahle H."/>
            <person name="Steen I.H."/>
        </authorList>
    </citation>
    <scope>NUCLEOTIDE SEQUENCE [LARGE SCALE GENOMIC DNA]</scope>
    <source>
        <strain evidence="3">LP1</strain>
    </source>
</reference>
<dbReference type="PROSITE" id="PS51257">
    <property type="entry name" value="PROKAR_LIPOPROTEIN"/>
    <property type="match status" value="1"/>
</dbReference>
<dbReference type="Proteomes" id="UP000059672">
    <property type="component" value="Chromosome"/>
</dbReference>
<accession>A0A0X8G4U6</accession>
<sequence>MKKISLLLMLLLTISSCNAQTNTDKNKGNNEAVKPKTNIVVHKEYDENGNLIRVDSSYTYVYSTLKNDSLLQKKLFDNLKLDLNNNSQNIDSILFNNFFNDDLFKMNDFYTDHFFNDNFKLQEKQLKQYLKRLDSIKNQFYKNSFK</sequence>
<name>A0A0X8G4U6_9FLAO</name>
<feature type="signal peptide" evidence="1">
    <location>
        <begin position="1"/>
        <end position="19"/>
    </location>
</feature>
<gene>
    <name evidence="2" type="ORF">Lupro_01825</name>
</gene>
<proteinExistence type="predicted"/>
<dbReference type="KEGG" id="lut:Lupro_01825"/>
<organism evidence="2 3">
    <name type="scientific">Lutibacter profundi</name>
    <dbReference type="NCBI Taxonomy" id="1622118"/>
    <lineage>
        <taxon>Bacteria</taxon>
        <taxon>Pseudomonadati</taxon>
        <taxon>Bacteroidota</taxon>
        <taxon>Flavobacteriia</taxon>
        <taxon>Flavobacteriales</taxon>
        <taxon>Flavobacteriaceae</taxon>
        <taxon>Lutibacter</taxon>
    </lineage>
</organism>
<dbReference type="OrthoDB" id="1452960at2"/>
<dbReference type="RefSeq" id="WP_068205786.1">
    <property type="nucleotide sequence ID" value="NZ_CP013355.1"/>
</dbReference>